<keyword evidence="1" id="KW-1133">Transmembrane helix</keyword>
<dbReference type="AlphaFoldDB" id="A0A8G1QV84"/>
<feature type="transmembrane region" description="Helical" evidence="1">
    <location>
        <begin position="44"/>
        <end position="64"/>
    </location>
</feature>
<evidence type="ECO:0000256" key="1">
    <source>
        <dbReference type="SAM" id="Phobius"/>
    </source>
</evidence>
<keyword evidence="1" id="KW-0472">Membrane</keyword>
<dbReference type="EMBL" id="KZ825076">
    <property type="protein sequence ID" value="RAH53596.1"/>
    <property type="molecule type" value="Genomic_DNA"/>
</dbReference>
<dbReference type="RefSeq" id="XP_025511518.1">
    <property type="nucleotide sequence ID" value="XM_025654177.1"/>
</dbReference>
<protein>
    <submittedName>
        <fullName evidence="2">Uncharacterized protein</fullName>
    </submittedName>
</protein>
<dbReference type="GeneID" id="37157579"/>
<evidence type="ECO:0000313" key="3">
    <source>
        <dbReference type="Proteomes" id="UP000249526"/>
    </source>
</evidence>
<dbReference type="Proteomes" id="UP000249526">
    <property type="component" value="Unassembled WGS sequence"/>
</dbReference>
<proteinExistence type="predicted"/>
<reference evidence="2 3" key="1">
    <citation type="submission" date="2018-02" db="EMBL/GenBank/DDBJ databases">
        <title>The genomes of Aspergillus section Nigri reveals drivers in fungal speciation.</title>
        <authorList>
            <consortium name="DOE Joint Genome Institute"/>
            <person name="Vesth T.C."/>
            <person name="Nybo J."/>
            <person name="Theobald S."/>
            <person name="Brandl J."/>
            <person name="Frisvad J.C."/>
            <person name="Nielsen K.F."/>
            <person name="Lyhne E.K."/>
            <person name="Kogle M.E."/>
            <person name="Kuo A."/>
            <person name="Riley R."/>
            <person name="Clum A."/>
            <person name="Nolan M."/>
            <person name="Lipzen A."/>
            <person name="Salamov A."/>
            <person name="Henrissat B."/>
            <person name="Wiebenga A."/>
            <person name="De vries R.P."/>
            <person name="Grigoriev I.V."/>
            <person name="Mortensen U.H."/>
            <person name="Andersen M.R."/>
            <person name="Baker S.E."/>
        </authorList>
    </citation>
    <scope>NUCLEOTIDE SEQUENCE [LARGE SCALE GENOMIC DNA]</scope>
    <source>
        <strain evidence="2 3">CBS 112811</strain>
    </source>
</reference>
<keyword evidence="1" id="KW-0812">Transmembrane</keyword>
<accession>A0A8G1QV84</accession>
<name>A0A8G1QV84_9EURO</name>
<organism evidence="2 3">
    <name type="scientific">Aspergillus piperis CBS 112811</name>
    <dbReference type="NCBI Taxonomy" id="1448313"/>
    <lineage>
        <taxon>Eukaryota</taxon>
        <taxon>Fungi</taxon>
        <taxon>Dikarya</taxon>
        <taxon>Ascomycota</taxon>
        <taxon>Pezizomycotina</taxon>
        <taxon>Eurotiomycetes</taxon>
        <taxon>Eurotiomycetidae</taxon>
        <taxon>Eurotiales</taxon>
        <taxon>Aspergillaceae</taxon>
        <taxon>Aspergillus</taxon>
        <taxon>Aspergillus subgen. Circumdati</taxon>
    </lineage>
</organism>
<evidence type="ECO:0000313" key="2">
    <source>
        <dbReference type="EMBL" id="RAH53596.1"/>
    </source>
</evidence>
<gene>
    <name evidence="2" type="ORF">BO85DRAFT_155121</name>
</gene>
<keyword evidence="3" id="KW-1185">Reference proteome</keyword>
<sequence length="194" mass="21516">MSITRFALGVICLSLHVTLAVGFWTALYGSDGFLRGRRCDHSHQYGQIHLACFVYLTWFAAITLKRKQVYAQEGRAVGNPSRLPNDSSGPRCCSAHWSDGRPEAMSFLVLSTNIRCEVAWLDASACDTQCLVVVGMLGSFLIRPRGLPLTLSGSEQQISSWYLGGCCMDKRRIADRQRPDIVADLLEAYLFTSC</sequence>